<feature type="signal peptide" evidence="1">
    <location>
        <begin position="1"/>
        <end position="19"/>
    </location>
</feature>
<evidence type="ECO:0000256" key="1">
    <source>
        <dbReference type="SAM" id="SignalP"/>
    </source>
</evidence>
<organism evidence="3 4">
    <name type="scientific">Seohaeicola nanhaiensis</name>
    <dbReference type="NCBI Taxonomy" id="1387282"/>
    <lineage>
        <taxon>Bacteria</taxon>
        <taxon>Pseudomonadati</taxon>
        <taxon>Pseudomonadota</taxon>
        <taxon>Alphaproteobacteria</taxon>
        <taxon>Rhodobacterales</taxon>
        <taxon>Roseobacteraceae</taxon>
        <taxon>Seohaeicola</taxon>
    </lineage>
</organism>
<protein>
    <submittedName>
        <fullName evidence="3">Extensin family protein</fullName>
    </submittedName>
</protein>
<name>A0ABV9KMS7_9RHOB</name>
<feature type="chain" id="PRO_5047381932" evidence="1">
    <location>
        <begin position="20"/>
        <end position="282"/>
    </location>
</feature>
<dbReference type="RefSeq" id="WP_380721656.1">
    <property type="nucleotide sequence ID" value="NZ_JBHSGI010000033.1"/>
</dbReference>
<dbReference type="Pfam" id="PF06904">
    <property type="entry name" value="Extensin-like_C"/>
    <property type="match status" value="1"/>
</dbReference>
<reference evidence="4" key="1">
    <citation type="journal article" date="2019" name="Int. J. Syst. Evol. Microbiol.">
        <title>The Global Catalogue of Microorganisms (GCM) 10K type strain sequencing project: providing services to taxonomists for standard genome sequencing and annotation.</title>
        <authorList>
            <consortium name="The Broad Institute Genomics Platform"/>
            <consortium name="The Broad Institute Genome Sequencing Center for Infectious Disease"/>
            <person name="Wu L."/>
            <person name="Ma J."/>
        </authorList>
    </citation>
    <scope>NUCLEOTIDE SEQUENCE [LARGE SCALE GENOMIC DNA]</scope>
    <source>
        <strain evidence="4">CGMCC 4.7283</strain>
    </source>
</reference>
<evidence type="ECO:0000313" key="3">
    <source>
        <dbReference type="EMBL" id="MFC4671289.1"/>
    </source>
</evidence>
<dbReference type="EMBL" id="JBHSGI010000033">
    <property type="protein sequence ID" value="MFC4671289.1"/>
    <property type="molecule type" value="Genomic_DNA"/>
</dbReference>
<proteinExistence type="predicted"/>
<evidence type="ECO:0000259" key="2">
    <source>
        <dbReference type="Pfam" id="PF06904"/>
    </source>
</evidence>
<keyword evidence="4" id="KW-1185">Reference proteome</keyword>
<dbReference type="Proteomes" id="UP001595973">
    <property type="component" value="Unassembled WGS sequence"/>
</dbReference>
<keyword evidence="1" id="KW-0732">Signal</keyword>
<accession>A0ABV9KMS7</accession>
<evidence type="ECO:0000313" key="4">
    <source>
        <dbReference type="Proteomes" id="UP001595973"/>
    </source>
</evidence>
<sequence length="282" mass="29234">MKRGLAAIVLALASLPAAADAPVKSLRPPQLTTGPVVEPTVPAVAPEVSAAEPVAQGLARSPRPRARPDGLGTVTATTTARASTVPLTPQAKARANAAQADRNTASRRELKRKGAVCGDLDIVGEEVGTVSSASSACGIKDAVRVRSVAGVTLSQSALMNCPTAAALKSWVVRGVQPSFRKRDQVVQLQVAASYACRSRNNVKGARVSEHGKGNAIDISGFVLKSGKALSVLHDYSNNGPLGAARRAACGIFGTVLGPGSDRYHANHFHLDTARYRTGAYCR</sequence>
<feature type="domain" description="Extensin-like C-terminal" evidence="2">
    <location>
        <begin position="132"/>
        <end position="282"/>
    </location>
</feature>
<comment type="caution">
    <text evidence="3">The sequence shown here is derived from an EMBL/GenBank/DDBJ whole genome shotgun (WGS) entry which is preliminary data.</text>
</comment>
<gene>
    <name evidence="3" type="ORF">ACFO5X_22245</name>
</gene>
<dbReference type="InterPro" id="IPR009683">
    <property type="entry name" value="Extensin-like_C"/>
</dbReference>